<evidence type="ECO:0000313" key="2">
    <source>
        <dbReference type="Proteomes" id="UP001172457"/>
    </source>
</evidence>
<protein>
    <submittedName>
        <fullName evidence="1">Uncharacterized protein</fullName>
    </submittedName>
</protein>
<reference evidence="1" key="1">
    <citation type="submission" date="2023-03" db="EMBL/GenBank/DDBJ databases">
        <title>Chromosome-scale reference genome and RAD-based genetic map of yellow starthistle (Centaurea solstitialis) reveal putative structural variation and QTLs associated with invader traits.</title>
        <authorList>
            <person name="Reatini B."/>
            <person name="Cang F.A."/>
            <person name="Jiang Q."/>
            <person name="Mckibben M.T.W."/>
            <person name="Barker M.S."/>
            <person name="Rieseberg L.H."/>
            <person name="Dlugosch K.M."/>
        </authorList>
    </citation>
    <scope>NUCLEOTIDE SEQUENCE</scope>
    <source>
        <strain evidence="1">CAN-66</strain>
        <tissue evidence="1">Leaf</tissue>
    </source>
</reference>
<comment type="caution">
    <text evidence="1">The sequence shown here is derived from an EMBL/GenBank/DDBJ whole genome shotgun (WGS) entry which is preliminary data.</text>
</comment>
<organism evidence="1 2">
    <name type="scientific">Centaurea solstitialis</name>
    <name type="common">yellow star-thistle</name>
    <dbReference type="NCBI Taxonomy" id="347529"/>
    <lineage>
        <taxon>Eukaryota</taxon>
        <taxon>Viridiplantae</taxon>
        <taxon>Streptophyta</taxon>
        <taxon>Embryophyta</taxon>
        <taxon>Tracheophyta</taxon>
        <taxon>Spermatophyta</taxon>
        <taxon>Magnoliopsida</taxon>
        <taxon>eudicotyledons</taxon>
        <taxon>Gunneridae</taxon>
        <taxon>Pentapetalae</taxon>
        <taxon>asterids</taxon>
        <taxon>campanulids</taxon>
        <taxon>Asterales</taxon>
        <taxon>Asteraceae</taxon>
        <taxon>Carduoideae</taxon>
        <taxon>Cardueae</taxon>
        <taxon>Centaureinae</taxon>
        <taxon>Centaurea</taxon>
    </lineage>
</organism>
<sequence length="142" mass="16196">MTKRFSELEFHTYVLLVTPRGDVFLREQGMIIPMVVEIPLGKILRIKRPGTSVKGSSYVICDCYVRHRVARARFTCDGSECDSSVNGSCDLGVWKDNMLAKSEKIQRLFVFLESPAHITVQYFVAQYWPNHLGTRPNVSRIA</sequence>
<accession>A0AA38W7P1</accession>
<keyword evidence="2" id="KW-1185">Reference proteome</keyword>
<gene>
    <name evidence="1" type="ORF">OSB04_015632</name>
</gene>
<name>A0AA38W7P1_9ASTR</name>
<proteinExistence type="predicted"/>
<dbReference type="AlphaFoldDB" id="A0AA38W7P1"/>
<dbReference type="EMBL" id="JARYMX010000004">
    <property type="protein sequence ID" value="KAJ9551587.1"/>
    <property type="molecule type" value="Genomic_DNA"/>
</dbReference>
<dbReference type="Proteomes" id="UP001172457">
    <property type="component" value="Chromosome 4"/>
</dbReference>
<evidence type="ECO:0000313" key="1">
    <source>
        <dbReference type="EMBL" id="KAJ9551587.1"/>
    </source>
</evidence>